<proteinExistence type="predicted"/>
<dbReference type="CDD" id="cd01670">
    <property type="entry name" value="Death"/>
    <property type="match status" value="1"/>
</dbReference>
<keyword evidence="3" id="KW-1185">Reference proteome</keyword>
<dbReference type="AlphaFoldDB" id="A0A5B7FU54"/>
<reference evidence="2 3" key="1">
    <citation type="submission" date="2019-05" db="EMBL/GenBank/DDBJ databases">
        <title>Another draft genome of Portunus trituberculatus and its Hox gene families provides insights of decapod evolution.</title>
        <authorList>
            <person name="Jeong J.-H."/>
            <person name="Song I."/>
            <person name="Kim S."/>
            <person name="Choi T."/>
            <person name="Kim D."/>
            <person name="Ryu S."/>
            <person name="Kim W."/>
        </authorList>
    </citation>
    <scope>NUCLEOTIDE SEQUENCE [LARGE SCALE GENOMIC DNA]</scope>
    <source>
        <tissue evidence="2">Muscle</tissue>
    </source>
</reference>
<dbReference type="InterPro" id="IPR000488">
    <property type="entry name" value="Death_dom"/>
</dbReference>
<dbReference type="EMBL" id="VSRR010008654">
    <property type="protein sequence ID" value="MPC49076.1"/>
    <property type="molecule type" value="Genomic_DNA"/>
</dbReference>
<feature type="domain" description="Death" evidence="1">
    <location>
        <begin position="59"/>
        <end position="125"/>
    </location>
</feature>
<dbReference type="Gene3D" id="1.10.533.10">
    <property type="entry name" value="Death Domain, Fas"/>
    <property type="match status" value="1"/>
</dbReference>
<name>A0A5B7FU54_PORTR</name>
<dbReference type="SUPFAM" id="SSF47986">
    <property type="entry name" value="DEATH domain"/>
    <property type="match status" value="1"/>
</dbReference>
<dbReference type="Proteomes" id="UP000324222">
    <property type="component" value="Unassembled WGS sequence"/>
</dbReference>
<comment type="caution">
    <text evidence="2">The sequence shown here is derived from an EMBL/GenBank/DDBJ whole genome shotgun (WGS) entry which is preliminary data.</text>
</comment>
<dbReference type="GO" id="GO:0007165">
    <property type="term" value="P:signal transduction"/>
    <property type="evidence" value="ECO:0007669"/>
    <property type="project" value="InterPro"/>
</dbReference>
<organism evidence="2 3">
    <name type="scientific">Portunus trituberculatus</name>
    <name type="common">Swimming crab</name>
    <name type="synonym">Neptunus trituberculatus</name>
    <dbReference type="NCBI Taxonomy" id="210409"/>
    <lineage>
        <taxon>Eukaryota</taxon>
        <taxon>Metazoa</taxon>
        <taxon>Ecdysozoa</taxon>
        <taxon>Arthropoda</taxon>
        <taxon>Crustacea</taxon>
        <taxon>Multicrustacea</taxon>
        <taxon>Malacostraca</taxon>
        <taxon>Eumalacostraca</taxon>
        <taxon>Eucarida</taxon>
        <taxon>Decapoda</taxon>
        <taxon>Pleocyemata</taxon>
        <taxon>Brachyura</taxon>
        <taxon>Eubrachyura</taxon>
        <taxon>Portunoidea</taxon>
        <taxon>Portunidae</taxon>
        <taxon>Portuninae</taxon>
        <taxon>Portunus</taxon>
    </lineage>
</organism>
<accession>A0A5B7FU54</accession>
<dbReference type="OrthoDB" id="6593154at2759"/>
<protein>
    <recommendedName>
        <fullName evidence="1">Death domain-containing protein</fullName>
    </recommendedName>
</protein>
<evidence type="ECO:0000313" key="3">
    <source>
        <dbReference type="Proteomes" id="UP000324222"/>
    </source>
</evidence>
<gene>
    <name evidence="2" type="ORF">E2C01_042867</name>
</gene>
<evidence type="ECO:0000313" key="2">
    <source>
        <dbReference type="EMBL" id="MPC49076.1"/>
    </source>
</evidence>
<evidence type="ECO:0000259" key="1">
    <source>
        <dbReference type="PROSITE" id="PS50017"/>
    </source>
</evidence>
<sequence length="154" mass="18606">MPDVSQVGMELKEEVEELLKEEKERTFPWLEKFDINIWKFRAMNPVVMRSLEDEMDISEWQPIAESLGLNNAQIQRCQRSGTFTRAVFNTMEEYPQFQHLTVKRFLEILIHHNRRDILSKMEEFARLSESLQHFDLWTRGAVRSHQAYTWHFLY</sequence>
<dbReference type="PROSITE" id="PS50017">
    <property type="entry name" value="DEATH_DOMAIN"/>
    <property type="match status" value="1"/>
</dbReference>
<dbReference type="Pfam" id="PF00531">
    <property type="entry name" value="Death"/>
    <property type="match status" value="1"/>
</dbReference>
<dbReference type="InterPro" id="IPR011029">
    <property type="entry name" value="DEATH-like_dom_sf"/>
</dbReference>